<dbReference type="EMBL" id="JBHFFA010000001">
    <property type="protein sequence ID" value="KAL2650322.1"/>
    <property type="molecule type" value="Genomic_DNA"/>
</dbReference>
<protein>
    <submittedName>
        <fullName evidence="2">Uncharacterized protein</fullName>
    </submittedName>
</protein>
<sequence>MQSSLWDRVEDRLLQSVSHDLNLALILGNGAIEAVIPSEKWSRVAQLVLQLIPQTSKRMSDFQFQKNLWHFVLSLEDLGFTGKVVSYYLRTPDGSLFGQSVKAIKEEKELERKLCVLEPLLKLRASWIQEQLQQPPLTTISSWNIPEAIFKRCDEVQAVVRSAKRKHKCHIHGIDAARYFAIKSRETQVNCSFRAKTGGTGGSAFVRFKKTRKYFFEKDAQNRRDWNLEMQRIRRVVPQVEMPSPPRDQLRSKRSRSPPRDLRSTAETNESTNRAYPVSTTNAGRIESHRGLMTVSRARVSEY</sequence>
<evidence type="ECO:0000256" key="1">
    <source>
        <dbReference type="SAM" id="MobiDB-lite"/>
    </source>
</evidence>
<evidence type="ECO:0000313" key="3">
    <source>
        <dbReference type="Proteomes" id="UP001605036"/>
    </source>
</evidence>
<name>A0ABD1ZG27_9MARC</name>
<evidence type="ECO:0000313" key="2">
    <source>
        <dbReference type="EMBL" id="KAL2650322.1"/>
    </source>
</evidence>
<reference evidence="2 3" key="1">
    <citation type="submission" date="2024-09" db="EMBL/GenBank/DDBJ databases">
        <title>Chromosome-scale assembly of Riccia fluitans.</title>
        <authorList>
            <person name="Paukszto L."/>
            <person name="Sawicki J."/>
            <person name="Karawczyk K."/>
            <person name="Piernik-Szablinska J."/>
            <person name="Szczecinska M."/>
            <person name="Mazdziarz M."/>
        </authorList>
    </citation>
    <scope>NUCLEOTIDE SEQUENCE [LARGE SCALE GENOMIC DNA]</scope>
    <source>
        <strain evidence="2">Rf_01</strain>
        <tissue evidence="2">Aerial parts of the thallus</tissue>
    </source>
</reference>
<keyword evidence="3" id="KW-1185">Reference proteome</keyword>
<dbReference type="Proteomes" id="UP001605036">
    <property type="component" value="Unassembled WGS sequence"/>
</dbReference>
<gene>
    <name evidence="2" type="ORF">R1flu_018450</name>
</gene>
<dbReference type="AlphaFoldDB" id="A0ABD1ZG27"/>
<proteinExistence type="predicted"/>
<comment type="caution">
    <text evidence="2">The sequence shown here is derived from an EMBL/GenBank/DDBJ whole genome shotgun (WGS) entry which is preliminary data.</text>
</comment>
<accession>A0ABD1ZG27</accession>
<feature type="compositionally biased region" description="Polar residues" evidence="1">
    <location>
        <begin position="265"/>
        <end position="283"/>
    </location>
</feature>
<organism evidence="2 3">
    <name type="scientific">Riccia fluitans</name>
    <dbReference type="NCBI Taxonomy" id="41844"/>
    <lineage>
        <taxon>Eukaryota</taxon>
        <taxon>Viridiplantae</taxon>
        <taxon>Streptophyta</taxon>
        <taxon>Embryophyta</taxon>
        <taxon>Marchantiophyta</taxon>
        <taxon>Marchantiopsida</taxon>
        <taxon>Marchantiidae</taxon>
        <taxon>Marchantiales</taxon>
        <taxon>Ricciaceae</taxon>
        <taxon>Riccia</taxon>
    </lineage>
</organism>
<feature type="region of interest" description="Disordered" evidence="1">
    <location>
        <begin position="237"/>
        <end position="290"/>
    </location>
</feature>